<evidence type="ECO:0000313" key="2">
    <source>
        <dbReference type="EMBL" id="OGK42255.1"/>
    </source>
</evidence>
<accession>A0A1F7IFW3</accession>
<dbReference type="InterPro" id="IPR041049">
    <property type="entry name" value="DUF5615"/>
</dbReference>
<gene>
    <name evidence="2" type="ORF">A2954_04570</name>
</gene>
<name>A0A1F7IFW3_9BACT</name>
<feature type="domain" description="DUF5615" evidence="1">
    <location>
        <begin position="3"/>
        <end position="109"/>
    </location>
</feature>
<dbReference type="STRING" id="1802056.A2954_04570"/>
<protein>
    <recommendedName>
        <fullName evidence="1">DUF5615 domain-containing protein</fullName>
    </recommendedName>
</protein>
<evidence type="ECO:0000313" key="3">
    <source>
        <dbReference type="Proteomes" id="UP000177698"/>
    </source>
</evidence>
<reference evidence="2 3" key="1">
    <citation type="journal article" date="2016" name="Nat. Commun.">
        <title>Thousands of microbial genomes shed light on interconnected biogeochemical processes in an aquifer system.</title>
        <authorList>
            <person name="Anantharaman K."/>
            <person name="Brown C.T."/>
            <person name="Hug L.A."/>
            <person name="Sharon I."/>
            <person name="Castelle C.J."/>
            <person name="Probst A.J."/>
            <person name="Thomas B.C."/>
            <person name="Singh A."/>
            <person name="Wilkins M.J."/>
            <person name="Karaoz U."/>
            <person name="Brodie E.L."/>
            <person name="Williams K.H."/>
            <person name="Hubbard S.S."/>
            <person name="Banfield J.F."/>
        </authorList>
    </citation>
    <scope>NUCLEOTIDE SEQUENCE [LARGE SCALE GENOMIC DNA]</scope>
</reference>
<proteinExistence type="predicted"/>
<dbReference type="EMBL" id="MGAG01000003">
    <property type="protein sequence ID" value="OGK42255.1"/>
    <property type="molecule type" value="Genomic_DNA"/>
</dbReference>
<evidence type="ECO:0000259" key="1">
    <source>
        <dbReference type="Pfam" id="PF18480"/>
    </source>
</evidence>
<comment type="caution">
    <text evidence="2">The sequence shown here is derived from an EMBL/GenBank/DDBJ whole genome shotgun (WGS) entry which is preliminary data.</text>
</comment>
<organism evidence="2 3">
    <name type="scientific">Candidatus Roizmanbacteria bacterium RIFCSPLOWO2_01_FULL_37_12</name>
    <dbReference type="NCBI Taxonomy" id="1802056"/>
    <lineage>
        <taxon>Bacteria</taxon>
        <taxon>Candidatus Roizmaniibacteriota</taxon>
    </lineage>
</organism>
<sequence>MFQILVDECVHFDLIKALELEGFHLIHPKDIGLTSIPDEEIFSYAQKHNLVILTFDKGYGNAIKFDILKSSGIVVVEIDKLSKQTIVNKTINFLNKVTGKTLKGRLSVIGPARVRTYPKN</sequence>
<dbReference type="AlphaFoldDB" id="A0A1F7IFW3"/>
<dbReference type="Pfam" id="PF18480">
    <property type="entry name" value="DUF5615"/>
    <property type="match status" value="1"/>
</dbReference>
<dbReference type="Proteomes" id="UP000177698">
    <property type="component" value="Unassembled WGS sequence"/>
</dbReference>